<feature type="coiled-coil region" evidence="1">
    <location>
        <begin position="12"/>
        <end position="74"/>
    </location>
</feature>
<evidence type="ECO:0000313" key="3">
    <source>
        <dbReference type="Proteomes" id="UP001628156"/>
    </source>
</evidence>
<protein>
    <submittedName>
        <fullName evidence="2">Uncharacterized protein</fullName>
    </submittedName>
</protein>
<keyword evidence="1" id="KW-0175">Coiled coil</keyword>
<evidence type="ECO:0000256" key="1">
    <source>
        <dbReference type="SAM" id="Coils"/>
    </source>
</evidence>
<gene>
    <name evidence="2" type="ORF">ENUP19_0078G0026</name>
</gene>
<dbReference type="Proteomes" id="UP001628156">
    <property type="component" value="Unassembled WGS sequence"/>
</dbReference>
<accession>A0ABQ0DEL4</accession>
<comment type="caution">
    <text evidence="2">The sequence shown here is derived from an EMBL/GenBank/DDBJ whole genome shotgun (WGS) entry which is preliminary data.</text>
</comment>
<proteinExistence type="predicted"/>
<evidence type="ECO:0000313" key="2">
    <source>
        <dbReference type="EMBL" id="GAB1221293.1"/>
    </source>
</evidence>
<reference evidence="2 3" key="1">
    <citation type="journal article" date="2019" name="PLoS Negl. Trop. Dis.">
        <title>Whole genome sequencing of Entamoeba nuttalli reveals mammalian host-related molecular signatures and a novel octapeptide-repeat surface protein.</title>
        <authorList>
            <person name="Tanaka M."/>
            <person name="Makiuchi T."/>
            <person name="Komiyama T."/>
            <person name="Shiina T."/>
            <person name="Osaki K."/>
            <person name="Tachibana H."/>
        </authorList>
    </citation>
    <scope>NUCLEOTIDE SEQUENCE [LARGE SCALE GENOMIC DNA]</scope>
    <source>
        <strain evidence="2 3">P19-061405</strain>
    </source>
</reference>
<name>A0ABQ0DEL4_9EUKA</name>
<dbReference type="EMBL" id="BAAFRS010000078">
    <property type="protein sequence ID" value="GAB1221293.1"/>
    <property type="molecule type" value="Genomic_DNA"/>
</dbReference>
<keyword evidence="3" id="KW-1185">Reference proteome</keyword>
<sequence length="80" mass="9854">MENSCQPDNLENSEYLQQIQILRNRLQEFQESNKLFEEYISELKNEQQQYEIETTSQRRELDLLKQEIEEKKQILFELNN</sequence>
<organism evidence="2 3">
    <name type="scientific">Entamoeba nuttalli</name>
    <dbReference type="NCBI Taxonomy" id="412467"/>
    <lineage>
        <taxon>Eukaryota</taxon>
        <taxon>Amoebozoa</taxon>
        <taxon>Evosea</taxon>
        <taxon>Archamoebae</taxon>
        <taxon>Mastigamoebida</taxon>
        <taxon>Entamoebidae</taxon>
        <taxon>Entamoeba</taxon>
    </lineage>
</organism>